<evidence type="ECO:0000313" key="10">
    <source>
        <dbReference type="Proteomes" id="UP000446866"/>
    </source>
</evidence>
<dbReference type="RefSeq" id="WP_160200874.1">
    <property type="nucleotide sequence ID" value="NZ_QXWK01000003.1"/>
</dbReference>
<reference evidence="9 10" key="1">
    <citation type="submission" date="2018-08" db="EMBL/GenBank/DDBJ databases">
        <title>Murine metabolic-syndrome-specific gut microbial biobank.</title>
        <authorList>
            <person name="Liu C."/>
        </authorList>
    </citation>
    <scope>NUCLEOTIDE SEQUENCE [LARGE SCALE GENOMIC DNA]</scope>
    <source>
        <strain evidence="9 10">28</strain>
    </source>
</reference>
<sequence>MSAYISFILEIIGTVAFSVSGAMTGIRKGMDILGISILGLTTAVGGGVIRDLILGITPPKTFQNPIYAIVAIGTALIVCTPWMQRLFSKRQNYYDLIMLWMDSVGLGIFTVVGIETAYSVSTDFSLFLMIFVGAVTGVGGGVLRDVMAQDPPYIFVKHFYASASLIGAVICSLMWEPFGQGVSIIAGVVIVLVLRLLAAKFRWSLPKPGVGTSDR</sequence>
<evidence type="ECO:0000256" key="6">
    <source>
        <dbReference type="ARBA" id="ARBA00023136"/>
    </source>
</evidence>
<evidence type="ECO:0000256" key="2">
    <source>
        <dbReference type="ARBA" id="ARBA00008193"/>
    </source>
</evidence>
<feature type="transmembrane region" description="Helical" evidence="7">
    <location>
        <begin position="155"/>
        <end position="175"/>
    </location>
</feature>
<accession>A0A845QI21</accession>
<gene>
    <name evidence="9" type="ORF">D0435_02670</name>
</gene>
<evidence type="ECO:0000256" key="5">
    <source>
        <dbReference type="ARBA" id="ARBA00022989"/>
    </source>
</evidence>
<dbReference type="Pfam" id="PF03458">
    <property type="entry name" value="Gly_transporter"/>
    <property type="match status" value="2"/>
</dbReference>
<keyword evidence="3" id="KW-1003">Cell membrane</keyword>
<dbReference type="EMBL" id="QXWK01000003">
    <property type="protein sequence ID" value="NBH60575.1"/>
    <property type="molecule type" value="Genomic_DNA"/>
</dbReference>
<name>A0A845QI21_9FIRM</name>
<feature type="transmembrane region" description="Helical" evidence="7">
    <location>
        <begin position="33"/>
        <end position="53"/>
    </location>
</feature>
<keyword evidence="6 7" id="KW-0472">Membrane</keyword>
<comment type="similarity">
    <text evidence="2">Belongs to the UPF0126 family.</text>
</comment>
<feature type="transmembrane region" description="Helical" evidence="7">
    <location>
        <begin position="181"/>
        <end position="198"/>
    </location>
</feature>
<protein>
    <submittedName>
        <fullName evidence="9">Trimeric intracellular cation channel family protein</fullName>
    </submittedName>
</protein>
<evidence type="ECO:0000256" key="4">
    <source>
        <dbReference type="ARBA" id="ARBA00022692"/>
    </source>
</evidence>
<organism evidence="9 10">
    <name type="scientific">Anaerotruncus colihominis</name>
    <dbReference type="NCBI Taxonomy" id="169435"/>
    <lineage>
        <taxon>Bacteria</taxon>
        <taxon>Bacillati</taxon>
        <taxon>Bacillota</taxon>
        <taxon>Clostridia</taxon>
        <taxon>Eubacteriales</taxon>
        <taxon>Oscillospiraceae</taxon>
        <taxon>Anaerotruncus</taxon>
    </lineage>
</organism>
<evidence type="ECO:0000256" key="7">
    <source>
        <dbReference type="SAM" id="Phobius"/>
    </source>
</evidence>
<dbReference type="Proteomes" id="UP000446866">
    <property type="component" value="Unassembled WGS sequence"/>
</dbReference>
<evidence type="ECO:0000259" key="8">
    <source>
        <dbReference type="Pfam" id="PF03458"/>
    </source>
</evidence>
<evidence type="ECO:0000256" key="1">
    <source>
        <dbReference type="ARBA" id="ARBA00004651"/>
    </source>
</evidence>
<feature type="domain" description="Glycine transporter" evidence="8">
    <location>
        <begin position="99"/>
        <end position="175"/>
    </location>
</feature>
<proteinExistence type="inferred from homology"/>
<comment type="subcellular location">
    <subcellularLocation>
        <location evidence="1">Cell membrane</location>
        <topology evidence="1">Multi-pass membrane protein</topology>
    </subcellularLocation>
</comment>
<dbReference type="AlphaFoldDB" id="A0A845QI21"/>
<feature type="transmembrane region" description="Helical" evidence="7">
    <location>
        <begin position="65"/>
        <end position="84"/>
    </location>
</feature>
<keyword evidence="5 7" id="KW-1133">Transmembrane helix</keyword>
<dbReference type="PANTHER" id="PTHR30506:SF3">
    <property type="entry name" value="UPF0126 INNER MEMBRANE PROTEIN YADS-RELATED"/>
    <property type="match status" value="1"/>
</dbReference>
<evidence type="ECO:0000256" key="3">
    <source>
        <dbReference type="ARBA" id="ARBA00022475"/>
    </source>
</evidence>
<feature type="transmembrane region" description="Helical" evidence="7">
    <location>
        <begin position="6"/>
        <end position="26"/>
    </location>
</feature>
<keyword evidence="4 7" id="KW-0812">Transmembrane</keyword>
<dbReference type="GO" id="GO:0005886">
    <property type="term" value="C:plasma membrane"/>
    <property type="evidence" value="ECO:0007669"/>
    <property type="project" value="UniProtKB-SubCell"/>
</dbReference>
<feature type="domain" description="Glycine transporter" evidence="8">
    <location>
        <begin position="8"/>
        <end position="79"/>
    </location>
</feature>
<feature type="transmembrane region" description="Helical" evidence="7">
    <location>
        <begin position="96"/>
        <end position="118"/>
    </location>
</feature>
<comment type="caution">
    <text evidence="9">The sequence shown here is derived from an EMBL/GenBank/DDBJ whole genome shotgun (WGS) entry which is preliminary data.</text>
</comment>
<feature type="transmembrane region" description="Helical" evidence="7">
    <location>
        <begin position="124"/>
        <end position="143"/>
    </location>
</feature>
<dbReference type="InterPro" id="IPR005115">
    <property type="entry name" value="Gly_transporter"/>
</dbReference>
<keyword evidence="10" id="KW-1185">Reference proteome</keyword>
<dbReference type="PANTHER" id="PTHR30506">
    <property type="entry name" value="INNER MEMBRANE PROTEIN"/>
    <property type="match status" value="1"/>
</dbReference>
<evidence type="ECO:0000313" key="9">
    <source>
        <dbReference type="EMBL" id="NBH60575.1"/>
    </source>
</evidence>